<reference evidence="2" key="1">
    <citation type="submission" date="2021-01" db="EMBL/GenBank/DDBJ databases">
        <authorList>
            <person name="Corre E."/>
            <person name="Pelletier E."/>
            <person name="Niang G."/>
            <person name="Scheremetjew M."/>
            <person name="Finn R."/>
            <person name="Kale V."/>
            <person name="Holt S."/>
            <person name="Cochrane G."/>
            <person name="Meng A."/>
            <person name="Brown T."/>
            <person name="Cohen L."/>
        </authorList>
    </citation>
    <scope>NUCLEOTIDE SEQUENCE</scope>
    <source>
        <strain evidence="2">RCC1693</strain>
    </source>
</reference>
<feature type="transmembrane region" description="Helical" evidence="1">
    <location>
        <begin position="42"/>
        <end position="62"/>
    </location>
</feature>
<keyword evidence="1" id="KW-0812">Transmembrane</keyword>
<keyword evidence="1" id="KW-0472">Membrane</keyword>
<dbReference type="EMBL" id="HBGT01022825">
    <property type="protein sequence ID" value="CAD9429065.1"/>
    <property type="molecule type" value="Transcribed_RNA"/>
</dbReference>
<gene>
    <name evidence="2" type="ORF">FPAR1323_LOCUS11907</name>
</gene>
<evidence type="ECO:0000313" key="2">
    <source>
        <dbReference type="EMBL" id="CAD9429065.1"/>
    </source>
</evidence>
<organism evidence="2">
    <name type="scientific">Florenciella parvula</name>
    <dbReference type="NCBI Taxonomy" id="236787"/>
    <lineage>
        <taxon>Eukaryota</taxon>
        <taxon>Sar</taxon>
        <taxon>Stramenopiles</taxon>
        <taxon>Ochrophyta</taxon>
        <taxon>Dictyochophyceae</taxon>
        <taxon>Florenciellales</taxon>
        <taxon>Florenciella</taxon>
    </lineage>
</organism>
<proteinExistence type="predicted"/>
<name>A0A7S2CL58_9STRA</name>
<evidence type="ECO:0000256" key="1">
    <source>
        <dbReference type="SAM" id="Phobius"/>
    </source>
</evidence>
<protein>
    <submittedName>
        <fullName evidence="2">Uncharacterized protein</fullName>
    </submittedName>
</protein>
<keyword evidence="1" id="KW-1133">Transmembrane helix</keyword>
<sequence>MGAFVAPAPRLFTSGCACGLAGYSFAAGLSQLRALAGAGPSLAPAVPILPATLYTGMFLVIVSNLTLQFLQGVVEARLIEPATRKHPAVGQALIAVFRAARSLFASAIAIRGMQLLKLQAKVAATAAGVR</sequence>
<accession>A0A7S2CL58</accession>
<dbReference type="AlphaFoldDB" id="A0A7S2CL58"/>